<protein>
    <recommendedName>
        <fullName evidence="12">DDE Tnp4 domain-containing protein</fullName>
    </recommendedName>
</protein>
<dbReference type="Pfam" id="PF26138">
    <property type="entry name" value="DUF8040"/>
    <property type="match status" value="1"/>
</dbReference>
<evidence type="ECO:0000259" key="8">
    <source>
        <dbReference type="Pfam" id="PF13359"/>
    </source>
</evidence>
<feature type="domain" description="DDE Tnp4" evidence="8">
    <location>
        <begin position="208"/>
        <end position="329"/>
    </location>
</feature>
<evidence type="ECO:0000313" key="10">
    <source>
        <dbReference type="EMBL" id="CAL1400844.1"/>
    </source>
</evidence>
<dbReference type="GO" id="GO:0004518">
    <property type="term" value="F:nuclease activity"/>
    <property type="evidence" value="ECO:0007669"/>
    <property type="project" value="UniProtKB-KW"/>
</dbReference>
<feature type="domain" description="DUF8040" evidence="9">
    <location>
        <begin position="88"/>
        <end position="172"/>
    </location>
</feature>
<reference evidence="10 11" key="1">
    <citation type="submission" date="2024-04" db="EMBL/GenBank/DDBJ databases">
        <authorList>
            <person name="Fracassetti M."/>
        </authorList>
    </citation>
    <scope>NUCLEOTIDE SEQUENCE [LARGE SCALE GENOMIC DNA]</scope>
</reference>
<accession>A0AAV2FR78</accession>
<keyword evidence="11" id="KW-1185">Reference proteome</keyword>
<keyword evidence="5" id="KW-0479">Metal-binding</keyword>
<dbReference type="GO" id="GO:0046872">
    <property type="term" value="F:metal ion binding"/>
    <property type="evidence" value="ECO:0007669"/>
    <property type="project" value="UniProtKB-KW"/>
</dbReference>
<evidence type="ECO:0000256" key="2">
    <source>
        <dbReference type="ARBA" id="ARBA00004123"/>
    </source>
</evidence>
<comment type="cofactor">
    <cofactor evidence="1">
        <name>a divalent metal cation</name>
        <dbReference type="ChEBI" id="CHEBI:60240"/>
    </cofactor>
</comment>
<dbReference type="PANTHER" id="PTHR22930">
    <property type="match status" value="1"/>
</dbReference>
<dbReference type="AlphaFoldDB" id="A0AAV2FR78"/>
<evidence type="ECO:0000256" key="4">
    <source>
        <dbReference type="ARBA" id="ARBA00022722"/>
    </source>
</evidence>
<organism evidence="10 11">
    <name type="scientific">Linum trigynum</name>
    <dbReference type="NCBI Taxonomy" id="586398"/>
    <lineage>
        <taxon>Eukaryota</taxon>
        <taxon>Viridiplantae</taxon>
        <taxon>Streptophyta</taxon>
        <taxon>Embryophyta</taxon>
        <taxon>Tracheophyta</taxon>
        <taxon>Spermatophyta</taxon>
        <taxon>Magnoliopsida</taxon>
        <taxon>eudicotyledons</taxon>
        <taxon>Gunneridae</taxon>
        <taxon>Pentapetalae</taxon>
        <taxon>rosids</taxon>
        <taxon>fabids</taxon>
        <taxon>Malpighiales</taxon>
        <taxon>Linaceae</taxon>
        <taxon>Linum</taxon>
    </lineage>
</organism>
<evidence type="ECO:0000256" key="5">
    <source>
        <dbReference type="ARBA" id="ARBA00022723"/>
    </source>
</evidence>
<name>A0AAV2FR78_9ROSI</name>
<gene>
    <name evidence="10" type="ORF">LTRI10_LOCUS40947</name>
</gene>
<evidence type="ECO:0000256" key="3">
    <source>
        <dbReference type="ARBA" id="ARBA00006958"/>
    </source>
</evidence>
<dbReference type="EMBL" id="OZ034820">
    <property type="protein sequence ID" value="CAL1400844.1"/>
    <property type="molecule type" value="Genomic_DNA"/>
</dbReference>
<dbReference type="InterPro" id="IPR045249">
    <property type="entry name" value="HARBI1-like"/>
</dbReference>
<dbReference type="InterPro" id="IPR058353">
    <property type="entry name" value="DUF8040"/>
</dbReference>
<evidence type="ECO:0000259" key="9">
    <source>
        <dbReference type="Pfam" id="PF26138"/>
    </source>
</evidence>
<comment type="subcellular location">
    <subcellularLocation>
        <location evidence="2">Nucleus</location>
    </subcellularLocation>
</comment>
<keyword evidence="4" id="KW-0540">Nuclease</keyword>
<evidence type="ECO:0008006" key="12">
    <source>
        <dbReference type="Google" id="ProtNLM"/>
    </source>
</evidence>
<comment type="similarity">
    <text evidence="3">Belongs to the HARBI1 family.</text>
</comment>
<dbReference type="Pfam" id="PF13359">
    <property type="entry name" value="DDE_Tnp_4"/>
    <property type="match status" value="1"/>
</dbReference>
<sequence length="452" mass="52065">MNIEVQDSNEIEEHVTYGLEEILDLHGTEQDSLIIVMENWRRQRDMCVIQLICYIVYALHLLNRQASNGSSGLSFQVREEKRRDFLKELHDHEVACRATLRMGVQAFALFCEKLRSTGVLQDYNRATVEEQVARFLSILAHTGGKYRNLAFYYRRSIGTVSRHFHNVLRAVISLAPQFMKQPNATTPVSSIIGNNSRFFTYFKDCIGDIDAGWEGTASDSRILKDALARPHGLVILEGKFYLEDGGLMLRASLLTPYRRVRYHLKEYSRNGPKNAKELFNHRHASLRNSIERCFGVVKKRFPIIGTGMEPQYSFDTTTNIILACCIIHNFLMGVDPDEQLIAEVDRELARIQRQNEPQCEEESRVGVELRDSIAEHMWHDYNIQQGSTMSKRRKGKQTIVGETSTKENLQWTKEMGTALLESLLAEQRKGNRQERMFTTHAYNNCFAWAVFA</sequence>
<keyword evidence="6" id="KW-0378">Hydrolase</keyword>
<dbReference type="Proteomes" id="UP001497516">
    <property type="component" value="Chromosome 7"/>
</dbReference>
<dbReference type="PANTHER" id="PTHR22930:SF268">
    <property type="entry name" value="NUCLEASE HARBI1"/>
    <property type="match status" value="1"/>
</dbReference>
<proteinExistence type="inferred from homology"/>
<evidence type="ECO:0000256" key="7">
    <source>
        <dbReference type="ARBA" id="ARBA00023242"/>
    </source>
</evidence>
<dbReference type="InterPro" id="IPR027806">
    <property type="entry name" value="HARBI1_dom"/>
</dbReference>
<keyword evidence="7" id="KW-0539">Nucleus</keyword>
<dbReference type="GO" id="GO:0005634">
    <property type="term" value="C:nucleus"/>
    <property type="evidence" value="ECO:0007669"/>
    <property type="project" value="UniProtKB-SubCell"/>
</dbReference>
<dbReference type="GO" id="GO:0016787">
    <property type="term" value="F:hydrolase activity"/>
    <property type="evidence" value="ECO:0007669"/>
    <property type="project" value="UniProtKB-KW"/>
</dbReference>
<evidence type="ECO:0000256" key="1">
    <source>
        <dbReference type="ARBA" id="ARBA00001968"/>
    </source>
</evidence>
<evidence type="ECO:0000313" key="11">
    <source>
        <dbReference type="Proteomes" id="UP001497516"/>
    </source>
</evidence>
<evidence type="ECO:0000256" key="6">
    <source>
        <dbReference type="ARBA" id="ARBA00022801"/>
    </source>
</evidence>